<evidence type="ECO:0000313" key="2">
    <source>
        <dbReference type="EMBL" id="CAB4596377.1"/>
    </source>
</evidence>
<proteinExistence type="predicted"/>
<name>A0A6J6G5B1_9ZZZZ</name>
<feature type="compositionally biased region" description="Low complexity" evidence="1">
    <location>
        <begin position="27"/>
        <end position="53"/>
    </location>
</feature>
<reference evidence="2" key="1">
    <citation type="submission" date="2020-05" db="EMBL/GenBank/DDBJ databases">
        <authorList>
            <person name="Chiriac C."/>
            <person name="Salcher M."/>
            <person name="Ghai R."/>
            <person name="Kavagutti S V."/>
        </authorList>
    </citation>
    <scope>NUCLEOTIDE SEQUENCE</scope>
</reference>
<dbReference type="PROSITE" id="PS51257">
    <property type="entry name" value="PROKAR_LIPOPROTEIN"/>
    <property type="match status" value="1"/>
</dbReference>
<dbReference type="EMBL" id="CAEZTY010000087">
    <property type="protein sequence ID" value="CAB4596377.1"/>
    <property type="molecule type" value="Genomic_DNA"/>
</dbReference>
<gene>
    <name evidence="2" type="ORF">UFOPK1762_01646</name>
</gene>
<evidence type="ECO:0000256" key="1">
    <source>
        <dbReference type="SAM" id="MobiDB-lite"/>
    </source>
</evidence>
<feature type="region of interest" description="Disordered" evidence="1">
    <location>
        <begin position="27"/>
        <end position="55"/>
    </location>
</feature>
<sequence length="201" mass="21014">MTNPQRQITLLAALVLISSIALGACSSSSKGSSASPSTSTTTSAAPGPTTTTTLEPEAGVGRVSFVYGPVVGDCIDLRSVATGKAVTTRALPTADATMKSDKDVMLRLNCDLPHQYEVIAIPNAGLAPTPTPTNEQFTVAAKRLCPAAFKTYIGIPYPSSSLEFGWVLPTEEQRNRGVQIIGCTAFDPKGKLVGSVRDSKR</sequence>
<accession>A0A6J6G5B1</accession>
<organism evidence="2">
    <name type="scientific">freshwater metagenome</name>
    <dbReference type="NCBI Taxonomy" id="449393"/>
    <lineage>
        <taxon>unclassified sequences</taxon>
        <taxon>metagenomes</taxon>
        <taxon>ecological metagenomes</taxon>
    </lineage>
</organism>
<protein>
    <submittedName>
        <fullName evidence="2">Unannotated protein</fullName>
    </submittedName>
</protein>
<dbReference type="AlphaFoldDB" id="A0A6J6G5B1"/>